<sequence length="361" mass="41084">MNDRYGTLFARPKEDSSMTIEKLDHKQYLFGPIGSNKLDISRSLFRKKYTFSTGSKMRTIGCGIIQMQKYLAAFADRFTQTDKGNMEYVRRRFMYRVIWEVETILVKSLNTLVDALAMYPELGENWTRLTEQRGFLPPPLREHEENLPRLLRSMKEELKTVTETVTGYSASETRLYGPTVLRHTSLDVPTQSPKELLVELCVCCVRKSLFDKRKTLLEGDNTDYDVVREFINTEMAEHMKWLSQSIIDQSIPANAPSFSPNVMLACFLCGITGATGFPEKILGIPEIRDCLQGLWNVRRPGYGEGSLGEPIKDLMKEILERDIEEAELNSAVNGPKYTIGLKKTTTPPALNMKGHLANAYD</sequence>
<organism evidence="1 2">
    <name type="scientific">Lophiotrema nucula</name>
    <dbReference type="NCBI Taxonomy" id="690887"/>
    <lineage>
        <taxon>Eukaryota</taxon>
        <taxon>Fungi</taxon>
        <taxon>Dikarya</taxon>
        <taxon>Ascomycota</taxon>
        <taxon>Pezizomycotina</taxon>
        <taxon>Dothideomycetes</taxon>
        <taxon>Pleosporomycetidae</taxon>
        <taxon>Pleosporales</taxon>
        <taxon>Lophiotremataceae</taxon>
        <taxon>Lophiotrema</taxon>
    </lineage>
</organism>
<dbReference type="EMBL" id="ML977339">
    <property type="protein sequence ID" value="KAF2110071.1"/>
    <property type="molecule type" value="Genomic_DNA"/>
</dbReference>
<dbReference type="Proteomes" id="UP000799770">
    <property type="component" value="Unassembled WGS sequence"/>
</dbReference>
<dbReference type="AlphaFoldDB" id="A0A6A5YV93"/>
<proteinExistence type="predicted"/>
<gene>
    <name evidence="1" type="ORF">BDV96DRAFT_651224</name>
</gene>
<name>A0A6A5YV93_9PLEO</name>
<accession>A0A6A5YV93</accession>
<protein>
    <submittedName>
        <fullName evidence="1">Uncharacterized protein</fullName>
    </submittedName>
</protein>
<evidence type="ECO:0000313" key="2">
    <source>
        <dbReference type="Proteomes" id="UP000799770"/>
    </source>
</evidence>
<evidence type="ECO:0000313" key="1">
    <source>
        <dbReference type="EMBL" id="KAF2110071.1"/>
    </source>
</evidence>
<reference evidence="1" key="1">
    <citation type="journal article" date="2020" name="Stud. Mycol.">
        <title>101 Dothideomycetes genomes: a test case for predicting lifestyles and emergence of pathogens.</title>
        <authorList>
            <person name="Haridas S."/>
            <person name="Albert R."/>
            <person name="Binder M."/>
            <person name="Bloem J."/>
            <person name="Labutti K."/>
            <person name="Salamov A."/>
            <person name="Andreopoulos B."/>
            <person name="Baker S."/>
            <person name="Barry K."/>
            <person name="Bills G."/>
            <person name="Bluhm B."/>
            <person name="Cannon C."/>
            <person name="Castanera R."/>
            <person name="Culley D."/>
            <person name="Daum C."/>
            <person name="Ezra D."/>
            <person name="Gonzalez J."/>
            <person name="Henrissat B."/>
            <person name="Kuo A."/>
            <person name="Liang C."/>
            <person name="Lipzen A."/>
            <person name="Lutzoni F."/>
            <person name="Magnuson J."/>
            <person name="Mondo S."/>
            <person name="Nolan M."/>
            <person name="Ohm R."/>
            <person name="Pangilinan J."/>
            <person name="Park H.-J."/>
            <person name="Ramirez L."/>
            <person name="Alfaro M."/>
            <person name="Sun H."/>
            <person name="Tritt A."/>
            <person name="Yoshinaga Y."/>
            <person name="Zwiers L.-H."/>
            <person name="Turgeon B."/>
            <person name="Goodwin S."/>
            <person name="Spatafora J."/>
            <person name="Crous P."/>
            <person name="Grigoriev I."/>
        </authorList>
    </citation>
    <scope>NUCLEOTIDE SEQUENCE</scope>
    <source>
        <strain evidence="1">CBS 627.86</strain>
    </source>
</reference>
<keyword evidence="2" id="KW-1185">Reference proteome</keyword>